<keyword evidence="3 12" id="KW-0813">Transport</keyword>
<comment type="subcellular location">
    <subcellularLocation>
        <location evidence="1">Cell membrane</location>
        <topology evidence="1">Multi-pass membrane protein</topology>
    </subcellularLocation>
    <subcellularLocation>
        <location evidence="12">Membrane</location>
        <topology evidence="12">Multi-pass membrane protein</topology>
    </subcellularLocation>
</comment>
<dbReference type="PANTHER" id="PTHR46494:SF1">
    <property type="entry name" value="CORA FAMILY METAL ION TRANSPORTER (EUROFUNG)"/>
    <property type="match status" value="1"/>
</dbReference>
<gene>
    <name evidence="12" type="primary">corA</name>
    <name evidence="13" type="ordered locus">SGRA_1944</name>
</gene>
<dbReference type="InterPro" id="IPR045861">
    <property type="entry name" value="CorA_cytoplasmic_dom"/>
</dbReference>
<evidence type="ECO:0000256" key="4">
    <source>
        <dbReference type="ARBA" id="ARBA00022475"/>
    </source>
</evidence>
<evidence type="ECO:0000256" key="9">
    <source>
        <dbReference type="ARBA" id="ARBA00023136"/>
    </source>
</evidence>
<dbReference type="eggNOG" id="COG0598">
    <property type="taxonomic scope" value="Bacteria"/>
</dbReference>
<keyword evidence="4 12" id="KW-1003">Cell membrane</keyword>
<dbReference type="InterPro" id="IPR004488">
    <property type="entry name" value="Mg/Co-transport_prot_CorA"/>
</dbReference>
<evidence type="ECO:0000256" key="2">
    <source>
        <dbReference type="ARBA" id="ARBA00009765"/>
    </source>
</evidence>
<evidence type="ECO:0000256" key="5">
    <source>
        <dbReference type="ARBA" id="ARBA00022692"/>
    </source>
</evidence>
<evidence type="ECO:0000256" key="10">
    <source>
        <dbReference type="ARBA" id="ARBA00034269"/>
    </source>
</evidence>
<dbReference type="GO" id="GO:0015095">
    <property type="term" value="F:magnesium ion transmembrane transporter activity"/>
    <property type="evidence" value="ECO:0007669"/>
    <property type="project" value="UniProtKB-UniRule"/>
</dbReference>
<dbReference type="Gene3D" id="1.20.58.340">
    <property type="entry name" value="Magnesium transport protein CorA, transmembrane region"/>
    <property type="match status" value="2"/>
</dbReference>
<dbReference type="RefSeq" id="WP_015692298.1">
    <property type="nucleotide sequence ID" value="NC_016940.1"/>
</dbReference>
<dbReference type="Gene3D" id="3.30.460.20">
    <property type="entry name" value="CorA soluble domain-like"/>
    <property type="match status" value="1"/>
</dbReference>
<evidence type="ECO:0000256" key="6">
    <source>
        <dbReference type="ARBA" id="ARBA00022842"/>
    </source>
</evidence>
<evidence type="ECO:0000256" key="1">
    <source>
        <dbReference type="ARBA" id="ARBA00004651"/>
    </source>
</evidence>
<dbReference type="GO" id="GO:0000287">
    <property type="term" value="F:magnesium ion binding"/>
    <property type="evidence" value="ECO:0007669"/>
    <property type="project" value="TreeGrafter"/>
</dbReference>
<dbReference type="SUPFAM" id="SSF143865">
    <property type="entry name" value="CorA soluble domain-like"/>
    <property type="match status" value="1"/>
</dbReference>
<dbReference type="SUPFAM" id="SSF144083">
    <property type="entry name" value="Magnesium transport protein CorA, transmembrane region"/>
    <property type="match status" value="1"/>
</dbReference>
<comment type="catalytic activity">
    <reaction evidence="10">
        <text>Mg(2+)(in) = Mg(2+)(out)</text>
        <dbReference type="Rhea" id="RHEA:29827"/>
        <dbReference type="ChEBI" id="CHEBI:18420"/>
    </reaction>
</comment>
<evidence type="ECO:0000313" key="13">
    <source>
        <dbReference type="EMBL" id="AFC24675.1"/>
    </source>
</evidence>
<proteinExistence type="inferred from homology"/>
<protein>
    <recommendedName>
        <fullName evidence="12">Magnesium transport protein CorA</fullName>
    </recommendedName>
</protein>
<dbReference type="GO" id="GO:0005886">
    <property type="term" value="C:plasma membrane"/>
    <property type="evidence" value="ECO:0007669"/>
    <property type="project" value="UniProtKB-SubCell"/>
</dbReference>
<evidence type="ECO:0000313" key="14">
    <source>
        <dbReference type="Proteomes" id="UP000007519"/>
    </source>
</evidence>
<evidence type="ECO:0000256" key="12">
    <source>
        <dbReference type="RuleBase" id="RU362010"/>
    </source>
</evidence>
<keyword evidence="8 12" id="KW-0406">Ion transport</keyword>
<sequence>MLDLIAYNAGQADRKELRIAELEGSLPEFTEAQKWLNINVPQDKDLGQLAQFFKLHHLTQEDICATEDLPKIEAFEDYLFLSLKMLSLNEAKKLEVEHLSFVLKKEALLSFQERPGDVFEDIRDRIFNNKGFLRKRRLDYLFTRLIDVVVDHYGFCLEDIRQEIVELEIRLLDQAIDNKGVIQEIMRLKKQLNRIRSLIWPLRELLNRIKSEGTSFFHKSSFTYLNDIQDHLQYQLSAFDNLREMLKDLMDLHNAQLSNDMNQIMKTLTIISALFIPLTFLAGIYGMNFDHMPETKWPWGYPALLGLMLIITAFLIYFMRRRNWF</sequence>
<dbReference type="FunFam" id="1.20.58.340:FF:000004">
    <property type="entry name" value="Magnesium transport protein CorA"/>
    <property type="match status" value="1"/>
</dbReference>
<dbReference type="KEGG" id="sgn:SGRA_1944"/>
<evidence type="ECO:0000256" key="7">
    <source>
        <dbReference type="ARBA" id="ARBA00022989"/>
    </source>
</evidence>
<dbReference type="STRING" id="984262.SGRA_1944"/>
<dbReference type="NCBIfam" id="TIGR00383">
    <property type="entry name" value="corA"/>
    <property type="match status" value="1"/>
</dbReference>
<evidence type="ECO:0000256" key="3">
    <source>
        <dbReference type="ARBA" id="ARBA00022448"/>
    </source>
</evidence>
<accession>H6L1N1</accession>
<evidence type="ECO:0000256" key="11">
    <source>
        <dbReference type="ARBA" id="ARBA00045497"/>
    </source>
</evidence>
<dbReference type="Pfam" id="PF01544">
    <property type="entry name" value="CorA"/>
    <property type="match status" value="1"/>
</dbReference>
<dbReference type="AlphaFoldDB" id="H6L1N1"/>
<dbReference type="GO" id="GO:0015087">
    <property type="term" value="F:cobalt ion transmembrane transporter activity"/>
    <property type="evidence" value="ECO:0007669"/>
    <property type="project" value="UniProtKB-UniRule"/>
</dbReference>
<feature type="transmembrane region" description="Helical" evidence="12">
    <location>
        <begin position="299"/>
        <end position="319"/>
    </location>
</feature>
<organism evidence="13 14">
    <name type="scientific">Saprospira grandis (strain Lewin)</name>
    <dbReference type="NCBI Taxonomy" id="984262"/>
    <lineage>
        <taxon>Bacteria</taxon>
        <taxon>Pseudomonadati</taxon>
        <taxon>Bacteroidota</taxon>
        <taxon>Saprospiria</taxon>
        <taxon>Saprospirales</taxon>
        <taxon>Saprospiraceae</taxon>
        <taxon>Saprospira</taxon>
    </lineage>
</organism>
<reference evidence="13 14" key="1">
    <citation type="journal article" date="2012" name="Stand. Genomic Sci.">
        <title>Complete genome sequencing and analysis of Saprospira grandis str. Lewin, a predatory marine bacterium.</title>
        <authorList>
            <person name="Saw J.H."/>
            <person name="Yuryev A."/>
            <person name="Kanbe M."/>
            <person name="Hou S."/>
            <person name="Young A.G."/>
            <person name="Aizawa S."/>
            <person name="Alam M."/>
        </authorList>
    </citation>
    <scope>NUCLEOTIDE SEQUENCE [LARGE SCALE GENOMIC DNA]</scope>
    <source>
        <strain evidence="13 14">Lewin</strain>
    </source>
</reference>
<feature type="transmembrane region" description="Helical" evidence="12">
    <location>
        <begin position="268"/>
        <end position="287"/>
    </location>
</feature>
<dbReference type="GO" id="GO:0050897">
    <property type="term" value="F:cobalt ion binding"/>
    <property type="evidence" value="ECO:0007669"/>
    <property type="project" value="TreeGrafter"/>
</dbReference>
<dbReference type="Proteomes" id="UP000007519">
    <property type="component" value="Chromosome"/>
</dbReference>
<dbReference type="HOGENOM" id="CLU_007127_0_0_10"/>
<comment type="function">
    <text evidence="11">Mediates influx of magnesium ions. Alternates between open and closed states. Activated by low cytoplasmic Mg(2+) levels. Inactive when cytoplasmic Mg(2+) levels are high.</text>
</comment>
<evidence type="ECO:0000256" key="8">
    <source>
        <dbReference type="ARBA" id="ARBA00023065"/>
    </source>
</evidence>
<dbReference type="PANTHER" id="PTHR46494">
    <property type="entry name" value="CORA FAMILY METAL ION TRANSPORTER (EUROFUNG)"/>
    <property type="match status" value="1"/>
</dbReference>
<dbReference type="EMBL" id="CP002831">
    <property type="protein sequence ID" value="AFC24675.1"/>
    <property type="molecule type" value="Genomic_DNA"/>
</dbReference>
<dbReference type="InterPro" id="IPR002523">
    <property type="entry name" value="MgTranspt_CorA/ZnTranspt_ZntB"/>
</dbReference>
<keyword evidence="7 12" id="KW-1133">Transmembrane helix</keyword>
<dbReference type="CDD" id="cd12828">
    <property type="entry name" value="TmCorA-like_1"/>
    <property type="match status" value="1"/>
</dbReference>
<keyword evidence="9 12" id="KW-0472">Membrane</keyword>
<name>H6L1N1_SAPGL</name>
<keyword evidence="14" id="KW-1185">Reference proteome</keyword>
<keyword evidence="6 12" id="KW-0460">Magnesium</keyword>
<dbReference type="InterPro" id="IPR045863">
    <property type="entry name" value="CorA_TM1_TM2"/>
</dbReference>
<keyword evidence="5 12" id="KW-0812">Transmembrane</keyword>
<comment type="similarity">
    <text evidence="2 12">Belongs to the CorA metal ion transporter (MIT) (TC 1.A.35) family.</text>
</comment>
<dbReference type="OrthoDB" id="9803416at2"/>